<evidence type="ECO:0000256" key="2">
    <source>
        <dbReference type="ARBA" id="ARBA00022576"/>
    </source>
</evidence>
<dbReference type="Pfam" id="PF00155">
    <property type="entry name" value="Aminotran_1_2"/>
    <property type="match status" value="1"/>
</dbReference>
<evidence type="ECO:0000256" key="3">
    <source>
        <dbReference type="ARBA" id="ARBA00022679"/>
    </source>
</evidence>
<organism evidence="7">
    <name type="scientific">Eiseniibacteriota bacterium</name>
    <dbReference type="NCBI Taxonomy" id="2212470"/>
    <lineage>
        <taxon>Bacteria</taxon>
        <taxon>Candidatus Eiseniibacteriota</taxon>
    </lineage>
</organism>
<dbReference type="SUPFAM" id="SSF53383">
    <property type="entry name" value="PLP-dependent transferases"/>
    <property type="match status" value="1"/>
</dbReference>
<dbReference type="GO" id="GO:0008483">
    <property type="term" value="F:transaminase activity"/>
    <property type="evidence" value="ECO:0007669"/>
    <property type="project" value="UniProtKB-KW"/>
</dbReference>
<dbReference type="InterPro" id="IPR004839">
    <property type="entry name" value="Aminotransferase_I/II_large"/>
</dbReference>
<dbReference type="CDD" id="cd00609">
    <property type="entry name" value="AAT_like"/>
    <property type="match status" value="1"/>
</dbReference>
<dbReference type="InterPro" id="IPR015424">
    <property type="entry name" value="PyrdxlP-dep_Trfase"/>
</dbReference>
<evidence type="ECO:0000313" key="7">
    <source>
        <dbReference type="EMBL" id="HGZ43598.1"/>
    </source>
</evidence>
<sequence>MTTAFPGAAPVADLSDNTNLFGVPPAAARALAGAADLAPRYPSPQADRLRAALAAYAGVPAECVVTGCGSDDVLDCAFRAFGAPGDRVAHAAPTFSMIPLLAEANRLRPRAVPLAPGGDHDADALLASGARIVYLCSPNNPTGGAASAGTLARVAERAPGLVVVDRAYAEFEAGGEAPALPVRAGVLEVRTLSKAFGLAGLRVGWGVSDPATVRALERVRGPYKVGSIAERAAVAALEEDRAWMAATARAALASRARLAAGLAALGRAPLPSQANFVLVPVPDAEACAAALARRGVRVRPFARLAGIGDAIRVTAGPDPAVAALLAALPAALEESAPRPPGAGARGGMP</sequence>
<reference evidence="7" key="1">
    <citation type="journal article" date="2020" name="mSystems">
        <title>Genome- and Community-Level Interaction Insights into Carbon Utilization and Element Cycling Functions of Hydrothermarchaeota in Hydrothermal Sediment.</title>
        <authorList>
            <person name="Zhou Z."/>
            <person name="Liu Y."/>
            <person name="Xu W."/>
            <person name="Pan J."/>
            <person name="Luo Z.H."/>
            <person name="Li M."/>
        </authorList>
    </citation>
    <scope>NUCLEOTIDE SEQUENCE [LARGE SCALE GENOMIC DNA]</scope>
    <source>
        <strain evidence="7">SpSt-381</strain>
    </source>
</reference>
<name>A0A832MN16_UNCEI</name>
<dbReference type="PROSITE" id="PS00599">
    <property type="entry name" value="AA_TRANSFER_CLASS_2"/>
    <property type="match status" value="1"/>
</dbReference>
<comment type="cofactor">
    <cofactor evidence="1 5">
        <name>pyridoxal 5'-phosphate</name>
        <dbReference type="ChEBI" id="CHEBI:597326"/>
    </cofactor>
</comment>
<dbReference type="GO" id="GO:0030170">
    <property type="term" value="F:pyridoxal phosphate binding"/>
    <property type="evidence" value="ECO:0007669"/>
    <property type="project" value="InterPro"/>
</dbReference>
<accession>A0A832MN16</accession>
<comment type="similarity">
    <text evidence="5">Belongs to the class-II pyridoxal-phosphate-dependent aminotransferase family.</text>
</comment>
<dbReference type="AlphaFoldDB" id="A0A832MN16"/>
<comment type="caution">
    <text evidence="7">The sequence shown here is derived from an EMBL/GenBank/DDBJ whole genome shotgun (WGS) entry which is preliminary data.</text>
</comment>
<gene>
    <name evidence="7" type="ORF">ENR23_09265</name>
</gene>
<protein>
    <submittedName>
        <fullName evidence="7">Histidinol-phosphate aminotransferase family protein</fullName>
    </submittedName>
</protein>
<keyword evidence="2 7" id="KW-0032">Aminotransferase</keyword>
<dbReference type="EMBL" id="DSQF01000018">
    <property type="protein sequence ID" value="HGZ43598.1"/>
    <property type="molecule type" value="Genomic_DNA"/>
</dbReference>
<dbReference type="InterPro" id="IPR015421">
    <property type="entry name" value="PyrdxlP-dep_Trfase_major"/>
</dbReference>
<feature type="domain" description="Aminotransferase class I/classII large" evidence="6">
    <location>
        <begin position="11"/>
        <end position="326"/>
    </location>
</feature>
<evidence type="ECO:0000259" key="6">
    <source>
        <dbReference type="Pfam" id="PF00155"/>
    </source>
</evidence>
<evidence type="ECO:0000256" key="5">
    <source>
        <dbReference type="RuleBase" id="RU003693"/>
    </source>
</evidence>
<evidence type="ECO:0000256" key="4">
    <source>
        <dbReference type="ARBA" id="ARBA00022898"/>
    </source>
</evidence>
<proteinExistence type="inferred from homology"/>
<dbReference type="PANTHER" id="PTHR42885:SF2">
    <property type="entry name" value="HISTIDINOL-PHOSPHATE AMINOTRANSFERASE"/>
    <property type="match status" value="1"/>
</dbReference>
<dbReference type="Gene3D" id="3.90.1150.10">
    <property type="entry name" value="Aspartate Aminotransferase, domain 1"/>
    <property type="match status" value="1"/>
</dbReference>
<dbReference type="PANTHER" id="PTHR42885">
    <property type="entry name" value="HISTIDINOL-PHOSPHATE AMINOTRANSFERASE-RELATED"/>
    <property type="match status" value="1"/>
</dbReference>
<keyword evidence="3 7" id="KW-0808">Transferase</keyword>
<dbReference type="InterPro" id="IPR001917">
    <property type="entry name" value="Aminotrans_II_pyridoxalP_BS"/>
</dbReference>
<keyword evidence="4 5" id="KW-0663">Pyridoxal phosphate</keyword>
<dbReference type="Gene3D" id="3.40.640.10">
    <property type="entry name" value="Type I PLP-dependent aspartate aminotransferase-like (Major domain)"/>
    <property type="match status" value="1"/>
</dbReference>
<evidence type="ECO:0000256" key="1">
    <source>
        <dbReference type="ARBA" id="ARBA00001933"/>
    </source>
</evidence>
<dbReference type="InterPro" id="IPR015422">
    <property type="entry name" value="PyrdxlP-dep_Trfase_small"/>
</dbReference>